<dbReference type="AlphaFoldDB" id="A0A8J6XU93"/>
<evidence type="ECO:0000256" key="1">
    <source>
        <dbReference type="SAM" id="SignalP"/>
    </source>
</evidence>
<accession>A0A8J6XU93</accession>
<reference evidence="2 3" key="1">
    <citation type="submission" date="2020-08" db="EMBL/GenBank/DDBJ databases">
        <title>Acidobacteriota in marine sediments use diverse sulfur dissimilation pathways.</title>
        <authorList>
            <person name="Wasmund K."/>
        </authorList>
    </citation>
    <scope>NUCLEOTIDE SEQUENCE [LARGE SCALE GENOMIC DNA]</scope>
    <source>
        <strain evidence="2">MAG AM4</strain>
    </source>
</reference>
<protein>
    <submittedName>
        <fullName evidence="2">Septum formation inhibitor Maf</fullName>
    </submittedName>
</protein>
<dbReference type="EMBL" id="JACXWD010000019">
    <property type="protein sequence ID" value="MBD3867983.1"/>
    <property type="molecule type" value="Genomic_DNA"/>
</dbReference>
<feature type="chain" id="PRO_5035279155" evidence="1">
    <location>
        <begin position="24"/>
        <end position="293"/>
    </location>
</feature>
<evidence type="ECO:0000313" key="2">
    <source>
        <dbReference type="EMBL" id="MBD3867983.1"/>
    </source>
</evidence>
<proteinExistence type="predicted"/>
<name>A0A8J6XU93_9BACT</name>
<gene>
    <name evidence="2" type="ORF">IFK94_07655</name>
</gene>
<comment type="caution">
    <text evidence="2">The sequence shown here is derived from an EMBL/GenBank/DDBJ whole genome shotgun (WGS) entry which is preliminary data.</text>
</comment>
<feature type="signal peptide" evidence="1">
    <location>
        <begin position="1"/>
        <end position="23"/>
    </location>
</feature>
<organism evidence="2 3">
    <name type="scientific">Candidatus Polarisedimenticola svalbardensis</name>
    <dbReference type="NCBI Taxonomy" id="2886004"/>
    <lineage>
        <taxon>Bacteria</taxon>
        <taxon>Pseudomonadati</taxon>
        <taxon>Acidobacteriota</taxon>
        <taxon>Candidatus Polarisedimenticolia</taxon>
        <taxon>Candidatus Polarisedimenticolales</taxon>
        <taxon>Candidatus Polarisedimenticolaceae</taxon>
        <taxon>Candidatus Polarisedimenticola</taxon>
    </lineage>
</organism>
<sequence length="293" mass="33590">MKRRFRITLILLLIQIPWLVASGAEPAPLSPEFQDYWFSGLAELDRYELSQSRYGELVAGDAVLIFVTEDFLPDKQVKADSSDRAATGAVPVLKVNFTKKFNTGIYPYSVMTSSFLPLHPGNPPRVLKVTASVQEWCGHVFSQMNLRKNRYQVRSFSYFESEGDRKESVDAAMAEDGVWGLIRLDPARLPTGKFKMIPGAEYRRLKHRPAESEPVEAELRKPEGELWTYRLHYPGTGRTLEIDFHAVFPHIIEGWREIDGLTTTAVRTHTLRNAYWENHSPEDQLLRRKLGLR</sequence>
<keyword evidence="1" id="KW-0732">Signal</keyword>
<dbReference type="Proteomes" id="UP000648239">
    <property type="component" value="Unassembled WGS sequence"/>
</dbReference>
<evidence type="ECO:0000313" key="3">
    <source>
        <dbReference type="Proteomes" id="UP000648239"/>
    </source>
</evidence>